<accession>A0A0C3BBR6</accession>
<feature type="compositionally biased region" description="Polar residues" evidence="1">
    <location>
        <begin position="590"/>
        <end position="604"/>
    </location>
</feature>
<proteinExistence type="predicted"/>
<feature type="compositionally biased region" description="Basic and acidic residues" evidence="1">
    <location>
        <begin position="819"/>
        <end position="840"/>
    </location>
</feature>
<evidence type="ECO:0000256" key="1">
    <source>
        <dbReference type="SAM" id="MobiDB-lite"/>
    </source>
</evidence>
<dbReference type="HOGENOM" id="CLU_343271_0_0_1"/>
<name>A0A0C3BBR6_SERVB</name>
<feature type="compositionally biased region" description="Polar residues" evidence="1">
    <location>
        <begin position="52"/>
        <end position="86"/>
    </location>
</feature>
<feature type="compositionally biased region" description="Low complexity" evidence="1">
    <location>
        <begin position="262"/>
        <end position="276"/>
    </location>
</feature>
<gene>
    <name evidence="2" type="ORF">M408DRAFT_328789</name>
</gene>
<reference evidence="2 3" key="1">
    <citation type="submission" date="2014-04" db="EMBL/GenBank/DDBJ databases">
        <authorList>
            <consortium name="DOE Joint Genome Institute"/>
            <person name="Kuo A."/>
            <person name="Zuccaro A."/>
            <person name="Kohler A."/>
            <person name="Nagy L.G."/>
            <person name="Floudas D."/>
            <person name="Copeland A."/>
            <person name="Barry K.W."/>
            <person name="Cichocki N."/>
            <person name="Veneault-Fourrey C."/>
            <person name="LaButti K."/>
            <person name="Lindquist E.A."/>
            <person name="Lipzen A."/>
            <person name="Lundell T."/>
            <person name="Morin E."/>
            <person name="Murat C."/>
            <person name="Sun H."/>
            <person name="Tunlid A."/>
            <person name="Henrissat B."/>
            <person name="Grigoriev I.V."/>
            <person name="Hibbett D.S."/>
            <person name="Martin F."/>
            <person name="Nordberg H.P."/>
            <person name="Cantor M.N."/>
            <person name="Hua S.X."/>
        </authorList>
    </citation>
    <scope>NUCLEOTIDE SEQUENCE [LARGE SCALE GENOMIC DNA]</scope>
    <source>
        <strain evidence="2 3">MAFF 305830</strain>
    </source>
</reference>
<feature type="compositionally biased region" description="Basic and acidic residues" evidence="1">
    <location>
        <begin position="277"/>
        <end position="289"/>
    </location>
</feature>
<feature type="region of interest" description="Disordered" evidence="1">
    <location>
        <begin position="570"/>
        <end position="674"/>
    </location>
</feature>
<feature type="compositionally biased region" description="Polar residues" evidence="1">
    <location>
        <begin position="25"/>
        <end position="41"/>
    </location>
</feature>
<sequence length="863" mass="93233">MLQDSVGGRPTSAYYGQGFGTPGNVSNIGLVGQQQQPQATGGRTRPRAVSNIGMQGNGSQASGIAQWQSNVQASQTTSPISPTDQRSYGGYVNPSLQQSQYVAADGTGYVAANPPQQSNYVIADGPMDPGPRPSVKGLGLSKQEKKSILDDWQRKADKYEAFKASTQKDSHKRSKSQTRFNDGQYVSAAGGGTMAFPKSQPSGGGYGSNPPSDIERAMGRLGLGGLRPGGNDAAAQRQAERGRRLSGGALGLSGSTAAQQLQLLQQQQQQQQQEQQRAMRERSRSRQPYDETTGGIRPAYMPAGRGGNIANVDSGHVDVGQPGVYPTGGSGYVNAGGPTREDMARMAGGGLTRDDMARMAGGGGGGGGGGYVSAQANVPGNVPYGYQVSPQQPQVSPMFPQLQPQVSPMFPQQQLPIQATAGQMNAGQFVPVTTVGGIQTMGVPIGHVSQLQGFPPVGISPINPTMDLSSNPYLTPAFINQQMPPAEQQQTRRKTNIADVMVSQQQQQQQQYMNPNAYINPKTILTPAPPPKQLHTSNIGNIANASQQPGVQTRARALSQANPGYVPSGAPAIQSQPHVTGDNRQAGYVSGSNSEAENHNTSWFSKRPGMPHSDTLSTTGPQGFGSRPTHTREPSYKTHIKSASHASQPESQGSRSGVPVVSMRPPNRDMRPQHFSPKVISFDLNGEHRQEQPLRFGKFIFERDVTHEEWSLFTQQILDTWAERNPAFNYYHSAVKRIDAILSAWNFAFFQPRGMDVVLFKGNERRSGPRFGEPEPAIEFQSEASPPSDDEEESSEESDDDDENPAHYLASMNPQYRTQIEKEKAMRRARRAEEKRREAASRPLEAPHALVVYELSAPNESYR</sequence>
<organism evidence="2 3">
    <name type="scientific">Serendipita vermifera MAFF 305830</name>
    <dbReference type="NCBI Taxonomy" id="933852"/>
    <lineage>
        <taxon>Eukaryota</taxon>
        <taxon>Fungi</taxon>
        <taxon>Dikarya</taxon>
        <taxon>Basidiomycota</taxon>
        <taxon>Agaricomycotina</taxon>
        <taxon>Agaricomycetes</taxon>
        <taxon>Sebacinales</taxon>
        <taxon>Serendipitaceae</taxon>
        <taxon>Serendipita</taxon>
    </lineage>
</organism>
<dbReference type="OrthoDB" id="3248421at2759"/>
<feature type="region of interest" description="Disordered" evidence="1">
    <location>
        <begin position="163"/>
        <end position="241"/>
    </location>
</feature>
<dbReference type="AlphaFoldDB" id="A0A0C3BBR6"/>
<protein>
    <submittedName>
        <fullName evidence="2">Uncharacterized protein</fullName>
    </submittedName>
</protein>
<reference evidence="3" key="2">
    <citation type="submission" date="2015-01" db="EMBL/GenBank/DDBJ databases">
        <title>Evolutionary Origins and Diversification of the Mycorrhizal Mutualists.</title>
        <authorList>
            <consortium name="DOE Joint Genome Institute"/>
            <consortium name="Mycorrhizal Genomics Consortium"/>
            <person name="Kohler A."/>
            <person name="Kuo A."/>
            <person name="Nagy L.G."/>
            <person name="Floudas D."/>
            <person name="Copeland A."/>
            <person name="Barry K.W."/>
            <person name="Cichocki N."/>
            <person name="Veneault-Fourrey C."/>
            <person name="LaButti K."/>
            <person name="Lindquist E.A."/>
            <person name="Lipzen A."/>
            <person name="Lundell T."/>
            <person name="Morin E."/>
            <person name="Murat C."/>
            <person name="Riley R."/>
            <person name="Ohm R."/>
            <person name="Sun H."/>
            <person name="Tunlid A."/>
            <person name="Henrissat B."/>
            <person name="Grigoriev I.V."/>
            <person name="Hibbett D.S."/>
            <person name="Martin F."/>
        </authorList>
    </citation>
    <scope>NUCLEOTIDE SEQUENCE [LARGE SCALE GENOMIC DNA]</scope>
    <source>
        <strain evidence="3">MAFF 305830</strain>
    </source>
</reference>
<feature type="compositionally biased region" description="Polar residues" evidence="1">
    <location>
        <begin position="644"/>
        <end position="655"/>
    </location>
</feature>
<feature type="region of interest" description="Disordered" evidence="1">
    <location>
        <begin position="262"/>
        <end position="301"/>
    </location>
</feature>
<feature type="compositionally biased region" description="Acidic residues" evidence="1">
    <location>
        <begin position="788"/>
        <end position="803"/>
    </location>
</feature>
<keyword evidence="3" id="KW-1185">Reference proteome</keyword>
<dbReference type="EMBL" id="KN824288">
    <property type="protein sequence ID" value="KIM29544.1"/>
    <property type="molecule type" value="Genomic_DNA"/>
</dbReference>
<evidence type="ECO:0000313" key="2">
    <source>
        <dbReference type="EMBL" id="KIM29544.1"/>
    </source>
</evidence>
<feature type="region of interest" description="Disordered" evidence="1">
    <location>
        <begin position="25"/>
        <end position="88"/>
    </location>
</feature>
<evidence type="ECO:0000313" key="3">
    <source>
        <dbReference type="Proteomes" id="UP000054097"/>
    </source>
</evidence>
<dbReference type="STRING" id="933852.A0A0C3BBR6"/>
<feature type="region of interest" description="Disordered" evidence="1">
    <location>
        <begin position="768"/>
        <end position="849"/>
    </location>
</feature>
<dbReference type="Proteomes" id="UP000054097">
    <property type="component" value="Unassembled WGS sequence"/>
</dbReference>